<dbReference type="STRING" id="984262.SGRA_2405"/>
<keyword evidence="4 5" id="KW-0472">Membrane</keyword>
<feature type="transmembrane region" description="Helical" evidence="5">
    <location>
        <begin position="191"/>
        <end position="211"/>
    </location>
</feature>
<keyword evidence="3 5" id="KW-1133">Transmembrane helix</keyword>
<proteinExistence type="predicted"/>
<keyword evidence="7" id="KW-1185">Reference proteome</keyword>
<comment type="subcellular location">
    <subcellularLocation>
        <location evidence="1">Membrane</location>
        <topology evidence="1">Multi-pass membrane protein</topology>
    </subcellularLocation>
</comment>
<dbReference type="Gene3D" id="1.20.1530.20">
    <property type="match status" value="1"/>
</dbReference>
<sequence length="304" mass="33055">MLLLTDIDQLELAFSPSTQLLLKLVLGLIIFGVALDLRGQDFMALFKQPLAIVLGLLGQLLLLPALSFAFLYLAYFFNMAPLPSIALGMLLVAACPGGNMSNFFTHLAKGDTALSVSLSACTTLLAALTTPLNFMFWGSRLPFAQEEMKSLSLDFLPLFLDVSLMLALPLLLGLILAHFKPKLAARMSPIFKWLSILFFGLLLVLAFISNIQVFLNYIGAVIFLVILQNALALGLGFALAKGSKLSWPQQKTLSIELGIQNSGLGLLLCFQYFSGLGGMALIAACWGIWHIVSGLSLAFYWSKK</sequence>
<feature type="transmembrane region" description="Helical" evidence="5">
    <location>
        <begin position="85"/>
        <end position="104"/>
    </location>
</feature>
<dbReference type="PANTHER" id="PTHR10361">
    <property type="entry name" value="SODIUM-BILE ACID COTRANSPORTER"/>
    <property type="match status" value="1"/>
</dbReference>
<feature type="transmembrane region" description="Helical" evidence="5">
    <location>
        <begin position="116"/>
        <end position="138"/>
    </location>
</feature>
<dbReference type="KEGG" id="sgn:SGRA_2405"/>
<accession>H6L4V8</accession>
<feature type="transmembrane region" description="Helical" evidence="5">
    <location>
        <begin position="49"/>
        <end position="73"/>
    </location>
</feature>
<evidence type="ECO:0000313" key="6">
    <source>
        <dbReference type="EMBL" id="AFC25133.1"/>
    </source>
</evidence>
<dbReference type="eggNOG" id="COG0385">
    <property type="taxonomic scope" value="Bacteria"/>
</dbReference>
<dbReference type="AlphaFoldDB" id="H6L4V8"/>
<dbReference type="RefSeq" id="WP_015692747.1">
    <property type="nucleotide sequence ID" value="NC_016940.1"/>
</dbReference>
<evidence type="ECO:0000256" key="1">
    <source>
        <dbReference type="ARBA" id="ARBA00004141"/>
    </source>
</evidence>
<evidence type="ECO:0000256" key="5">
    <source>
        <dbReference type="SAM" id="Phobius"/>
    </source>
</evidence>
<dbReference type="Proteomes" id="UP000007519">
    <property type="component" value="Chromosome"/>
</dbReference>
<dbReference type="GO" id="GO:0016020">
    <property type="term" value="C:membrane"/>
    <property type="evidence" value="ECO:0007669"/>
    <property type="project" value="UniProtKB-SubCell"/>
</dbReference>
<dbReference type="InterPro" id="IPR038770">
    <property type="entry name" value="Na+/solute_symporter_sf"/>
</dbReference>
<dbReference type="PANTHER" id="PTHR10361:SF28">
    <property type="entry name" value="P3 PROTEIN-RELATED"/>
    <property type="match status" value="1"/>
</dbReference>
<evidence type="ECO:0000313" key="7">
    <source>
        <dbReference type="Proteomes" id="UP000007519"/>
    </source>
</evidence>
<evidence type="ECO:0000256" key="3">
    <source>
        <dbReference type="ARBA" id="ARBA00022989"/>
    </source>
</evidence>
<evidence type="ECO:0000256" key="2">
    <source>
        <dbReference type="ARBA" id="ARBA00022692"/>
    </source>
</evidence>
<feature type="transmembrane region" description="Helical" evidence="5">
    <location>
        <begin position="279"/>
        <end position="301"/>
    </location>
</feature>
<protein>
    <submittedName>
        <fullName evidence="6">Bile acid:sodium symporter</fullName>
    </submittedName>
</protein>
<dbReference type="HOGENOM" id="CLU_034788_0_0_10"/>
<evidence type="ECO:0000256" key="4">
    <source>
        <dbReference type="ARBA" id="ARBA00023136"/>
    </source>
</evidence>
<organism evidence="6 7">
    <name type="scientific">Saprospira grandis (strain Lewin)</name>
    <dbReference type="NCBI Taxonomy" id="984262"/>
    <lineage>
        <taxon>Bacteria</taxon>
        <taxon>Pseudomonadati</taxon>
        <taxon>Bacteroidota</taxon>
        <taxon>Saprospiria</taxon>
        <taxon>Saprospirales</taxon>
        <taxon>Saprospiraceae</taxon>
        <taxon>Saprospira</taxon>
    </lineage>
</organism>
<dbReference type="OrthoDB" id="9806785at2"/>
<dbReference type="Pfam" id="PF01758">
    <property type="entry name" value="SBF"/>
    <property type="match status" value="1"/>
</dbReference>
<gene>
    <name evidence="6" type="ordered locus">SGRA_2405</name>
</gene>
<dbReference type="InterPro" id="IPR002657">
    <property type="entry name" value="BilAc:Na_symport/Acr3"/>
</dbReference>
<feature type="transmembrane region" description="Helical" evidence="5">
    <location>
        <begin position="158"/>
        <end position="179"/>
    </location>
</feature>
<reference evidence="6 7" key="1">
    <citation type="journal article" date="2012" name="Stand. Genomic Sci.">
        <title>Complete genome sequencing and analysis of Saprospira grandis str. Lewin, a predatory marine bacterium.</title>
        <authorList>
            <person name="Saw J.H."/>
            <person name="Yuryev A."/>
            <person name="Kanbe M."/>
            <person name="Hou S."/>
            <person name="Young A.G."/>
            <person name="Aizawa S."/>
            <person name="Alam M."/>
        </authorList>
    </citation>
    <scope>NUCLEOTIDE SEQUENCE [LARGE SCALE GENOMIC DNA]</scope>
    <source>
        <strain evidence="6 7">Lewin</strain>
    </source>
</reference>
<keyword evidence="2 5" id="KW-0812">Transmembrane</keyword>
<feature type="transmembrane region" description="Helical" evidence="5">
    <location>
        <begin position="252"/>
        <end position="273"/>
    </location>
</feature>
<feature type="transmembrane region" description="Helical" evidence="5">
    <location>
        <begin position="20"/>
        <end position="37"/>
    </location>
</feature>
<name>H6L4V8_SAPGL</name>
<dbReference type="EMBL" id="CP002831">
    <property type="protein sequence ID" value="AFC25133.1"/>
    <property type="molecule type" value="Genomic_DNA"/>
</dbReference>
<feature type="transmembrane region" description="Helical" evidence="5">
    <location>
        <begin position="217"/>
        <end position="240"/>
    </location>
</feature>
<dbReference type="InterPro" id="IPR004710">
    <property type="entry name" value="Bilac:Na_transpt"/>
</dbReference>